<proteinExistence type="predicted"/>
<reference evidence="2" key="1">
    <citation type="submission" date="2021-01" db="EMBL/GenBank/DDBJ databases">
        <title>Chromosome-level genome assembly of a human fungal pathogen reveals clustering of transcriptionally co-regulated genes.</title>
        <authorList>
            <person name="Voorhies M."/>
            <person name="Cohen S."/>
            <person name="Shea T.P."/>
            <person name="Petrus S."/>
            <person name="Munoz J.F."/>
            <person name="Poplawski S."/>
            <person name="Goldman W.E."/>
            <person name="Michael T."/>
            <person name="Cuomo C.A."/>
            <person name="Sil A."/>
            <person name="Beyhan S."/>
        </authorList>
    </citation>
    <scope>NUCLEOTIDE SEQUENCE</scope>
    <source>
        <strain evidence="2">H88</strain>
    </source>
</reference>
<keyword evidence="2" id="KW-0808">Transferase</keyword>
<feature type="compositionally biased region" description="Polar residues" evidence="1">
    <location>
        <begin position="90"/>
        <end position="101"/>
    </location>
</feature>
<organism evidence="2 3">
    <name type="scientific">Ajellomyces capsulatus (strain H88)</name>
    <name type="common">Darling's disease fungus</name>
    <name type="synonym">Histoplasma capsulatum</name>
    <dbReference type="NCBI Taxonomy" id="544711"/>
    <lineage>
        <taxon>Eukaryota</taxon>
        <taxon>Fungi</taxon>
        <taxon>Dikarya</taxon>
        <taxon>Ascomycota</taxon>
        <taxon>Pezizomycotina</taxon>
        <taxon>Eurotiomycetes</taxon>
        <taxon>Eurotiomycetidae</taxon>
        <taxon>Onygenales</taxon>
        <taxon>Ajellomycetaceae</taxon>
        <taxon>Histoplasma</taxon>
    </lineage>
</organism>
<feature type="region of interest" description="Disordered" evidence="1">
    <location>
        <begin position="59"/>
        <end position="101"/>
    </location>
</feature>
<evidence type="ECO:0000313" key="3">
    <source>
        <dbReference type="Proteomes" id="UP000663419"/>
    </source>
</evidence>
<sequence length="284" mass="32699">MQGVSKEVQKLFGGNVQNYIRASRVVQGYEEWLQSSDAEKKDVIVRWKLIQKDLKKMGNSNETVREAQEAKQKMNLEDRENHQNSRHTVRSAQSANSADAQMQDLESTTLAMDGSQSPLRATNRWERLKSGHAETKKRMPMWSWRFKKTCLSFSTNDKITRQIRQICTRRCRPAKLRLSNTQATVNGTQIWVLMTRTMRNSSRKEKNPKRCWRRRYPWLVGHSAASDPLHMIQGWLKTLGDTLTEHGIQAEDIYNFDETGFAMGPCAATKVVASAECYSQSKLL</sequence>
<dbReference type="VEuPathDB" id="FungiDB:I7I53_06236"/>
<dbReference type="EMBL" id="CP069103">
    <property type="protein sequence ID" value="QSS51018.1"/>
    <property type="molecule type" value="Genomic_DNA"/>
</dbReference>
<evidence type="ECO:0000256" key="1">
    <source>
        <dbReference type="SAM" id="MobiDB-lite"/>
    </source>
</evidence>
<dbReference type="AlphaFoldDB" id="A0A8A1L9C0"/>
<dbReference type="GO" id="GO:0016740">
    <property type="term" value="F:transferase activity"/>
    <property type="evidence" value="ECO:0007669"/>
    <property type="project" value="UniProtKB-KW"/>
</dbReference>
<evidence type="ECO:0000313" key="2">
    <source>
        <dbReference type="EMBL" id="QSS51018.1"/>
    </source>
</evidence>
<feature type="compositionally biased region" description="Basic and acidic residues" evidence="1">
    <location>
        <begin position="63"/>
        <end position="83"/>
    </location>
</feature>
<dbReference type="Proteomes" id="UP000663419">
    <property type="component" value="Chromosome 2"/>
</dbReference>
<accession>A0A8A1L9C0</accession>
<protein>
    <submittedName>
        <fullName evidence="2">Glycosyltransferase</fullName>
    </submittedName>
</protein>
<gene>
    <name evidence="2" type="ORF">I7I53_06236</name>
</gene>
<name>A0A8A1L9C0_AJEC8</name>